<protein>
    <submittedName>
        <fullName evidence="2">NAD(P)-dependent oxidoreductase</fullName>
    </submittedName>
</protein>
<dbReference type="RefSeq" id="WP_235223594.1">
    <property type="nucleotide sequence ID" value="NZ_JAKGAQ010000001.1"/>
</dbReference>
<dbReference type="PANTHER" id="PTHR12126:SF16">
    <property type="entry name" value="MIOREX COMPLEX COMPONENT 2"/>
    <property type="match status" value="1"/>
</dbReference>
<feature type="domain" description="NAD-dependent epimerase/dehydratase" evidence="1">
    <location>
        <begin position="5"/>
        <end position="171"/>
    </location>
</feature>
<dbReference type="InterPro" id="IPR036291">
    <property type="entry name" value="NAD(P)-bd_dom_sf"/>
</dbReference>
<keyword evidence="3" id="KW-1185">Reference proteome</keyword>
<dbReference type="PANTHER" id="PTHR12126">
    <property type="entry name" value="NADH-UBIQUINONE OXIDOREDUCTASE 39 KDA SUBUNIT-RELATED"/>
    <property type="match status" value="1"/>
</dbReference>
<comment type="caution">
    <text evidence="2">The sequence shown here is derived from an EMBL/GenBank/DDBJ whole genome shotgun (WGS) entry which is preliminary data.</text>
</comment>
<dbReference type="EMBL" id="JAKGAQ010000001">
    <property type="protein sequence ID" value="MCF2869461.1"/>
    <property type="molecule type" value="Genomic_DNA"/>
</dbReference>
<dbReference type="Proteomes" id="UP001200557">
    <property type="component" value="Unassembled WGS sequence"/>
</dbReference>
<dbReference type="InterPro" id="IPR051207">
    <property type="entry name" value="ComplexI_NDUFA9_subunit"/>
</dbReference>
<accession>A0ABS9CTB8</accession>
<name>A0ABS9CTB8_9RHOB</name>
<dbReference type="Gene3D" id="3.40.50.720">
    <property type="entry name" value="NAD(P)-binding Rossmann-like Domain"/>
    <property type="match status" value="1"/>
</dbReference>
<evidence type="ECO:0000313" key="3">
    <source>
        <dbReference type="Proteomes" id="UP001200557"/>
    </source>
</evidence>
<evidence type="ECO:0000259" key="1">
    <source>
        <dbReference type="Pfam" id="PF01370"/>
    </source>
</evidence>
<dbReference type="Pfam" id="PF01370">
    <property type="entry name" value="Epimerase"/>
    <property type="match status" value="1"/>
</dbReference>
<gene>
    <name evidence="2" type="ORF">L0664_00140</name>
</gene>
<organism evidence="2 3">
    <name type="scientific">Octadecabacter dasysiphoniae</name>
    <dbReference type="NCBI Taxonomy" id="2909341"/>
    <lineage>
        <taxon>Bacteria</taxon>
        <taxon>Pseudomonadati</taxon>
        <taxon>Pseudomonadota</taxon>
        <taxon>Alphaproteobacteria</taxon>
        <taxon>Rhodobacterales</taxon>
        <taxon>Roseobacteraceae</taxon>
        <taxon>Octadecabacter</taxon>
    </lineage>
</organism>
<sequence>MRHRILFTGANGRLGRVLHYHSDAFVDVGLKPLFQSRRLELGPEWVQWDGQDPTGLRDALNGIDIVVNLIGRTPKPDDATNTNLTAEMEEVNHGLALRIADIAEAAGVKTFFALSSSSIYGSAVPPLDESQDGIPLAEYGESKKAMEHELECRTGPMTCVSLRLGNLAGCDMLLGNALKASKTNQLKLDQFPSGFGPLRSYIGPRDFAYLIAQLARKAKDGVFLPPRLNICSSTPVRMDALLKAWNASVPDPIEWEYRKATEAATEMVALDAALLDRVAPETTRVSEVKEMVAQVLEIFPPKRFLS</sequence>
<evidence type="ECO:0000313" key="2">
    <source>
        <dbReference type="EMBL" id="MCF2869461.1"/>
    </source>
</evidence>
<proteinExistence type="predicted"/>
<dbReference type="SUPFAM" id="SSF51735">
    <property type="entry name" value="NAD(P)-binding Rossmann-fold domains"/>
    <property type="match status" value="1"/>
</dbReference>
<dbReference type="InterPro" id="IPR001509">
    <property type="entry name" value="Epimerase_deHydtase"/>
</dbReference>
<reference evidence="2 3" key="1">
    <citation type="submission" date="2022-01" db="EMBL/GenBank/DDBJ databases">
        <title>Octadecabacter sp. nov., isolated from a marine alga.</title>
        <authorList>
            <person name="Jin M.S."/>
            <person name="Kim H.M."/>
            <person name="Han D.M."/>
            <person name="Jung J.J."/>
            <person name="Jeon C.O."/>
        </authorList>
    </citation>
    <scope>NUCLEOTIDE SEQUENCE [LARGE SCALE GENOMIC DNA]</scope>
    <source>
        <strain evidence="2 3">G9-8</strain>
    </source>
</reference>